<dbReference type="Proteomes" id="UP001589568">
    <property type="component" value="Unassembled WGS sequence"/>
</dbReference>
<name>A0ABV5NF26_9ACTN</name>
<evidence type="ECO:0000313" key="2">
    <source>
        <dbReference type="Proteomes" id="UP001589568"/>
    </source>
</evidence>
<keyword evidence="2" id="KW-1185">Reference proteome</keyword>
<accession>A0ABV5NF26</accession>
<dbReference type="Pfam" id="PF05120">
    <property type="entry name" value="GvpG"/>
    <property type="match status" value="1"/>
</dbReference>
<dbReference type="EMBL" id="JBHMCF010000003">
    <property type="protein sequence ID" value="MFB9468827.1"/>
    <property type="molecule type" value="Genomic_DNA"/>
</dbReference>
<protein>
    <submittedName>
        <fullName evidence="1">Gas vesicle protein GvpG</fullName>
    </submittedName>
</protein>
<sequence length="74" mass="8481">MGLISLIFTWPLAPVRGLVRLAEMIQDQAERELRNPAAVRRRLEAIEAARRAGEISEEEERRAIEEVLRLAMGR</sequence>
<dbReference type="RefSeq" id="WP_345396200.1">
    <property type="nucleotide sequence ID" value="NZ_BAAAXS010000001.1"/>
</dbReference>
<organism evidence="1 2">
    <name type="scientific">Nonomuraea salmonea</name>
    <dbReference type="NCBI Taxonomy" id="46181"/>
    <lineage>
        <taxon>Bacteria</taxon>
        <taxon>Bacillati</taxon>
        <taxon>Actinomycetota</taxon>
        <taxon>Actinomycetes</taxon>
        <taxon>Streptosporangiales</taxon>
        <taxon>Streptosporangiaceae</taxon>
        <taxon>Nonomuraea</taxon>
    </lineage>
</organism>
<comment type="caution">
    <text evidence="1">The sequence shown here is derived from an EMBL/GenBank/DDBJ whole genome shotgun (WGS) entry which is preliminary data.</text>
</comment>
<evidence type="ECO:0000313" key="1">
    <source>
        <dbReference type="EMBL" id="MFB9468827.1"/>
    </source>
</evidence>
<dbReference type="InterPro" id="IPR007804">
    <property type="entry name" value="GvpG"/>
</dbReference>
<gene>
    <name evidence="1" type="ORF">ACFFR3_04875</name>
</gene>
<proteinExistence type="predicted"/>
<reference evidence="1 2" key="1">
    <citation type="submission" date="2024-09" db="EMBL/GenBank/DDBJ databases">
        <authorList>
            <person name="Sun Q."/>
            <person name="Mori K."/>
        </authorList>
    </citation>
    <scope>NUCLEOTIDE SEQUENCE [LARGE SCALE GENOMIC DNA]</scope>
    <source>
        <strain evidence="1 2">JCM 3324</strain>
    </source>
</reference>